<evidence type="ECO:0000313" key="2">
    <source>
        <dbReference type="Proteomes" id="UP001279012"/>
    </source>
</evidence>
<sequence length="78" mass="8810">PINSYQREYIGRPIMIQRNDSTLGLFNGDIGIMLNNDEGEMKAFFQLPDGTLKAIQPSRLPQHETAYVMTVHKSQGSE</sequence>
<name>A0AAW9EEQ2_KLEAE</name>
<protein>
    <submittedName>
        <fullName evidence="1">Exodeoxyribonuclease V subunit alpha</fullName>
        <ecNumber evidence="1">3.1.11.5</ecNumber>
    </submittedName>
</protein>
<dbReference type="Gene3D" id="3.40.50.300">
    <property type="entry name" value="P-loop containing nucleotide triphosphate hydrolases"/>
    <property type="match status" value="1"/>
</dbReference>
<feature type="non-terminal residue" evidence="1">
    <location>
        <position position="78"/>
    </location>
</feature>
<dbReference type="GO" id="GO:0008854">
    <property type="term" value="F:exodeoxyribonuclease V activity"/>
    <property type="evidence" value="ECO:0007669"/>
    <property type="project" value="UniProtKB-EC"/>
</dbReference>
<evidence type="ECO:0000313" key="1">
    <source>
        <dbReference type="EMBL" id="MDX7019387.1"/>
    </source>
</evidence>
<dbReference type="Gene3D" id="2.30.30.940">
    <property type="match status" value="1"/>
</dbReference>
<proteinExistence type="predicted"/>
<dbReference type="InterPro" id="IPR027417">
    <property type="entry name" value="P-loop_NTPase"/>
</dbReference>
<keyword evidence="1" id="KW-0378">Hydrolase</keyword>
<dbReference type="AlphaFoldDB" id="A0AAW9EEQ2"/>
<feature type="non-terminal residue" evidence="1">
    <location>
        <position position="1"/>
    </location>
</feature>
<organism evidence="1 2">
    <name type="scientific">Klebsiella aerogenes</name>
    <name type="common">Enterobacter aerogenes</name>
    <dbReference type="NCBI Taxonomy" id="548"/>
    <lineage>
        <taxon>Bacteria</taxon>
        <taxon>Pseudomonadati</taxon>
        <taxon>Pseudomonadota</taxon>
        <taxon>Gammaproteobacteria</taxon>
        <taxon>Enterobacterales</taxon>
        <taxon>Enterobacteriaceae</taxon>
        <taxon>Klebsiella/Raoultella group</taxon>
        <taxon>Klebsiella</taxon>
    </lineage>
</organism>
<gene>
    <name evidence="1" type="primary">recD</name>
    <name evidence="1" type="ORF">SJ059_33730</name>
</gene>
<accession>A0AAW9EEQ2</accession>
<comment type="caution">
    <text evidence="1">The sequence shown here is derived from an EMBL/GenBank/DDBJ whole genome shotgun (WGS) entry which is preliminary data.</text>
</comment>
<reference evidence="1" key="1">
    <citation type="submission" date="2023-11" db="EMBL/GenBank/DDBJ databases">
        <title>Detection of rare carbapenemases in Enterobacterales - comparison of two colorimetric and two CIM-based carbapenemase assays.</title>
        <authorList>
            <person name="Schaffarczyk L."/>
            <person name="Noster J."/>
            <person name="Stelzer Y."/>
            <person name="Sattler J."/>
            <person name="Gatermann S."/>
            <person name="Hamprecht A."/>
        </authorList>
    </citation>
    <scope>NUCLEOTIDE SEQUENCE</scope>
    <source>
        <strain evidence="1">CIM-Cont-037</strain>
    </source>
</reference>
<dbReference type="EC" id="3.1.11.5" evidence="1"/>
<dbReference type="SUPFAM" id="SSF52540">
    <property type="entry name" value="P-loop containing nucleoside triphosphate hydrolases"/>
    <property type="match status" value="1"/>
</dbReference>
<dbReference type="EMBL" id="JAWZZT010002009">
    <property type="protein sequence ID" value="MDX7019387.1"/>
    <property type="molecule type" value="Genomic_DNA"/>
</dbReference>
<dbReference type="Proteomes" id="UP001279012">
    <property type="component" value="Unassembled WGS sequence"/>
</dbReference>